<evidence type="ECO:0000256" key="6">
    <source>
        <dbReference type="SAM" id="MobiDB-lite"/>
    </source>
</evidence>
<keyword evidence="2" id="KW-0805">Transcription regulation</keyword>
<evidence type="ECO:0000256" key="3">
    <source>
        <dbReference type="ARBA" id="ARBA00023125"/>
    </source>
</evidence>
<evidence type="ECO:0000313" key="8">
    <source>
        <dbReference type="EMBL" id="KAL1875035.1"/>
    </source>
</evidence>
<dbReference type="EMBL" id="JAVDPF010000018">
    <property type="protein sequence ID" value="KAL1875035.1"/>
    <property type="molecule type" value="Genomic_DNA"/>
</dbReference>
<evidence type="ECO:0000259" key="7">
    <source>
        <dbReference type="Pfam" id="PF04082"/>
    </source>
</evidence>
<name>A0ABR3XGG2_9EURO</name>
<sequence length="263" mass="29300">MFDRRVAQLEQKLDSIVTLLTSSRTSPGDEELQDQTDPAYVSMPATTSSHTQSESTSSIPEATATCLRSAPLSTSPDPRQTRQFHASMPLSPPPVALNEETCLNIFRMRMVQHFPFVMIDNRTSVSELRRDKPFLLKAIVVTASFSQMDRQMSLGKEFVQELSQRMLIEGEKSLDLLQGLLVYMGWFQYLFYSIRQITNLLQLAVALVVDLGLNKGKSKPNIQCRFQKVADAMGDVSGLGSSGASGTLEERRAFLGCFYLTSV</sequence>
<feature type="region of interest" description="Disordered" evidence="6">
    <location>
        <begin position="20"/>
        <end position="91"/>
    </location>
</feature>
<evidence type="ECO:0000256" key="1">
    <source>
        <dbReference type="ARBA" id="ARBA00004123"/>
    </source>
</evidence>
<feature type="compositionally biased region" description="Low complexity" evidence="6">
    <location>
        <begin position="46"/>
        <end position="58"/>
    </location>
</feature>
<keyword evidence="5" id="KW-0539">Nucleus</keyword>
<proteinExistence type="predicted"/>
<dbReference type="Pfam" id="PF04082">
    <property type="entry name" value="Fungal_trans"/>
    <property type="match status" value="1"/>
</dbReference>
<protein>
    <recommendedName>
        <fullName evidence="7">Xylanolytic transcriptional activator regulatory domain-containing protein</fullName>
    </recommendedName>
</protein>
<evidence type="ECO:0000313" key="9">
    <source>
        <dbReference type="Proteomes" id="UP001583193"/>
    </source>
</evidence>
<feature type="domain" description="Xylanolytic transcriptional activator regulatory" evidence="7">
    <location>
        <begin position="128"/>
        <end position="260"/>
    </location>
</feature>
<gene>
    <name evidence="8" type="ORF">Plec18167_005703</name>
</gene>
<reference evidence="8 9" key="1">
    <citation type="journal article" date="2024" name="IMA Fungus">
        <title>IMA Genome - F19 : A genome assembly and annotation guide to empower mycologists, including annotated draft genome sequences of Ceratocystis pirilliformis, Diaporthe australafricana, Fusarium ophioides, Paecilomyces lecythidis, and Sporothrix stenoceras.</title>
        <authorList>
            <person name="Aylward J."/>
            <person name="Wilson A.M."/>
            <person name="Visagie C.M."/>
            <person name="Spraker J."/>
            <person name="Barnes I."/>
            <person name="Buitendag C."/>
            <person name="Ceriani C."/>
            <person name="Del Mar Angel L."/>
            <person name="du Plessis D."/>
            <person name="Fuchs T."/>
            <person name="Gasser K."/>
            <person name="Kramer D."/>
            <person name="Li W."/>
            <person name="Munsamy K."/>
            <person name="Piso A."/>
            <person name="Price J.L."/>
            <person name="Sonnekus B."/>
            <person name="Thomas C."/>
            <person name="van der Nest A."/>
            <person name="van Dijk A."/>
            <person name="van Heerden A."/>
            <person name="van Vuuren N."/>
            <person name="Yilmaz N."/>
            <person name="Duong T.A."/>
            <person name="van der Merwe N.A."/>
            <person name="Wingfield M.J."/>
            <person name="Wingfield B.D."/>
        </authorList>
    </citation>
    <scope>NUCLEOTIDE SEQUENCE [LARGE SCALE GENOMIC DNA]</scope>
    <source>
        <strain evidence="8 9">CMW 18167</strain>
    </source>
</reference>
<dbReference type="Proteomes" id="UP001583193">
    <property type="component" value="Unassembled WGS sequence"/>
</dbReference>
<keyword evidence="3" id="KW-0238">DNA-binding</keyword>
<dbReference type="PANTHER" id="PTHR31845:SF10">
    <property type="entry name" value="ZN(II)2CYS6 TRANSCRIPTION FACTOR (EUROFUNG)"/>
    <property type="match status" value="1"/>
</dbReference>
<keyword evidence="9" id="KW-1185">Reference proteome</keyword>
<evidence type="ECO:0000256" key="2">
    <source>
        <dbReference type="ARBA" id="ARBA00023015"/>
    </source>
</evidence>
<accession>A0ABR3XGG2</accession>
<feature type="compositionally biased region" description="Polar residues" evidence="6">
    <location>
        <begin position="71"/>
        <end position="84"/>
    </location>
</feature>
<comment type="subcellular location">
    <subcellularLocation>
        <location evidence="1">Nucleus</location>
    </subcellularLocation>
</comment>
<dbReference type="InterPro" id="IPR007219">
    <property type="entry name" value="XnlR_reg_dom"/>
</dbReference>
<evidence type="ECO:0000256" key="4">
    <source>
        <dbReference type="ARBA" id="ARBA00023163"/>
    </source>
</evidence>
<keyword evidence="4" id="KW-0804">Transcription</keyword>
<evidence type="ECO:0000256" key="5">
    <source>
        <dbReference type="ARBA" id="ARBA00023242"/>
    </source>
</evidence>
<dbReference type="PANTHER" id="PTHR31845">
    <property type="entry name" value="FINGER DOMAIN PROTEIN, PUTATIVE-RELATED"/>
    <property type="match status" value="1"/>
</dbReference>
<dbReference type="InterPro" id="IPR051089">
    <property type="entry name" value="prtT"/>
</dbReference>
<comment type="caution">
    <text evidence="8">The sequence shown here is derived from an EMBL/GenBank/DDBJ whole genome shotgun (WGS) entry which is preliminary data.</text>
</comment>
<organism evidence="8 9">
    <name type="scientific">Paecilomyces lecythidis</name>
    <dbReference type="NCBI Taxonomy" id="3004212"/>
    <lineage>
        <taxon>Eukaryota</taxon>
        <taxon>Fungi</taxon>
        <taxon>Dikarya</taxon>
        <taxon>Ascomycota</taxon>
        <taxon>Pezizomycotina</taxon>
        <taxon>Eurotiomycetes</taxon>
        <taxon>Eurotiomycetidae</taxon>
        <taxon>Eurotiales</taxon>
        <taxon>Thermoascaceae</taxon>
        <taxon>Paecilomyces</taxon>
    </lineage>
</organism>